<comment type="caution">
    <text evidence="1">The sequence shown here is derived from an EMBL/GenBank/DDBJ whole genome shotgun (WGS) entry which is preliminary data.</text>
</comment>
<dbReference type="Proteomes" id="UP000272778">
    <property type="component" value="Unassembled WGS sequence"/>
</dbReference>
<dbReference type="AlphaFoldDB" id="A0A3N6ME36"/>
<organism evidence="1 2">
    <name type="scientific">Paraburkholderia dinghuensis</name>
    <dbReference type="NCBI Taxonomy" id="2305225"/>
    <lineage>
        <taxon>Bacteria</taxon>
        <taxon>Pseudomonadati</taxon>
        <taxon>Pseudomonadota</taxon>
        <taxon>Betaproteobacteria</taxon>
        <taxon>Burkholderiales</taxon>
        <taxon>Burkholderiaceae</taxon>
        <taxon>Paraburkholderia</taxon>
    </lineage>
</organism>
<gene>
    <name evidence="1" type="ORF">D1Y85_26725</name>
</gene>
<name>A0A3N6ME36_9BURK</name>
<keyword evidence="2" id="KW-1185">Reference proteome</keyword>
<dbReference type="EMBL" id="RQIS01000043">
    <property type="protein sequence ID" value="RQG99074.1"/>
    <property type="molecule type" value="Genomic_DNA"/>
</dbReference>
<proteinExistence type="predicted"/>
<evidence type="ECO:0000313" key="2">
    <source>
        <dbReference type="Proteomes" id="UP000272778"/>
    </source>
</evidence>
<reference evidence="1 2" key="1">
    <citation type="submission" date="2018-11" db="EMBL/GenBank/DDBJ databases">
        <title>Paraburkholderia sp. DHOA04, isolated from soil.</title>
        <authorList>
            <person name="Gao Z.-H."/>
            <person name="Qiu L.-H."/>
            <person name="Fu J.-C."/>
        </authorList>
    </citation>
    <scope>NUCLEOTIDE SEQUENCE [LARGE SCALE GENOMIC DNA]</scope>
    <source>
        <strain evidence="1 2">DHOA04</strain>
    </source>
</reference>
<sequence length="63" mass="6919">MTTTDFVVTVSLTYRIDDATAELMSEVLTVLDSHPGQIPIHVFAFATKALVVTKQTINPDNIK</sequence>
<accession>A0A3N6ME36</accession>
<protein>
    <submittedName>
        <fullName evidence="1">Uncharacterized protein</fullName>
    </submittedName>
</protein>
<evidence type="ECO:0000313" key="1">
    <source>
        <dbReference type="EMBL" id="RQG99074.1"/>
    </source>
</evidence>
<dbReference type="RefSeq" id="WP_124154079.1">
    <property type="nucleotide sequence ID" value="NZ_RQIS01000043.1"/>
</dbReference>